<keyword evidence="2" id="KW-1185">Reference proteome</keyword>
<gene>
    <name evidence="1" type="ORF">EYC80_006015</name>
</gene>
<reference evidence="1 2" key="1">
    <citation type="submission" date="2019-06" db="EMBL/GenBank/DDBJ databases">
        <title>Genome Sequence of the Brown Rot Fungal Pathogen Monilinia laxa.</title>
        <authorList>
            <person name="De Miccolis Angelini R.M."/>
            <person name="Landi L."/>
            <person name="Abate D."/>
            <person name="Pollastro S."/>
            <person name="Romanazzi G."/>
            <person name="Faretra F."/>
        </authorList>
    </citation>
    <scope>NUCLEOTIDE SEQUENCE [LARGE SCALE GENOMIC DNA]</scope>
    <source>
        <strain evidence="1 2">Mlax316</strain>
    </source>
</reference>
<dbReference type="Proteomes" id="UP000326757">
    <property type="component" value="Unassembled WGS sequence"/>
</dbReference>
<accession>A0A5N6KGF0</accession>
<comment type="caution">
    <text evidence="1">The sequence shown here is derived from an EMBL/GenBank/DDBJ whole genome shotgun (WGS) entry which is preliminary data.</text>
</comment>
<evidence type="ECO:0000313" key="1">
    <source>
        <dbReference type="EMBL" id="KAB8302651.1"/>
    </source>
</evidence>
<protein>
    <submittedName>
        <fullName evidence="1">Uncharacterized protein</fullName>
    </submittedName>
</protein>
<proteinExistence type="predicted"/>
<name>A0A5N6KGF0_MONLA</name>
<organism evidence="1 2">
    <name type="scientific">Monilinia laxa</name>
    <name type="common">Brown rot fungus</name>
    <name type="synonym">Sclerotinia laxa</name>
    <dbReference type="NCBI Taxonomy" id="61186"/>
    <lineage>
        <taxon>Eukaryota</taxon>
        <taxon>Fungi</taxon>
        <taxon>Dikarya</taxon>
        <taxon>Ascomycota</taxon>
        <taxon>Pezizomycotina</taxon>
        <taxon>Leotiomycetes</taxon>
        <taxon>Helotiales</taxon>
        <taxon>Sclerotiniaceae</taxon>
        <taxon>Monilinia</taxon>
    </lineage>
</organism>
<evidence type="ECO:0000313" key="2">
    <source>
        <dbReference type="Proteomes" id="UP000326757"/>
    </source>
</evidence>
<sequence>MYFILGRGKWHSFPQEDAEHQNPTPTETLRILQQLNYSPILNIHTSTRTSIADTPTPPNSSHLSMSFILCIRLIPRLRILHLLHQCRAIKNRIPIPTRQLLAF</sequence>
<dbReference type="EMBL" id="VIGI01000003">
    <property type="protein sequence ID" value="KAB8302651.1"/>
    <property type="molecule type" value="Genomic_DNA"/>
</dbReference>
<dbReference type="AlphaFoldDB" id="A0A5N6KGF0"/>